<keyword evidence="2" id="KW-1185">Reference proteome</keyword>
<dbReference type="AlphaFoldDB" id="A0A143HNJ9"/>
<dbReference type="EMBL" id="CP014864">
    <property type="protein sequence ID" value="AMX03010.1"/>
    <property type="molecule type" value="Genomic_DNA"/>
</dbReference>
<accession>A0A143HNJ9</accession>
<protein>
    <submittedName>
        <fullName evidence="1">Uncharacterized protein</fullName>
    </submittedName>
</protein>
<gene>
    <name evidence="1" type="ORF">A3224_10910</name>
</gene>
<proteinExistence type="predicted"/>
<dbReference type="KEGG" id="mthd:A3224_10910"/>
<evidence type="ECO:0000313" key="2">
    <source>
        <dbReference type="Proteomes" id="UP000076077"/>
    </source>
</evidence>
<reference evidence="2" key="1">
    <citation type="submission" date="2016-03" db="EMBL/GenBank/DDBJ databases">
        <authorList>
            <person name="Lee Y.-S."/>
            <person name="Choi Y.-L."/>
        </authorList>
    </citation>
    <scope>NUCLEOTIDE SEQUENCE [LARGE SCALE GENOMIC DNA]</scope>
    <source>
        <strain evidence="2">DAU221</strain>
    </source>
</reference>
<evidence type="ECO:0000313" key="1">
    <source>
        <dbReference type="EMBL" id="AMX03010.1"/>
    </source>
</evidence>
<sequence length="117" mass="13545">MCKVSMDEHLRLSAQRALLGRITRGLRAVSVEKSNNVVKWRCVFGSEVAKESQWELLSEAAAELIADFEPPTKIEEEYIVVRFRDSEQKVPNEIPHLKHIVFLRHERESYPELAINT</sequence>
<name>A0A143HNJ9_MICTH</name>
<dbReference type="InterPro" id="IPR058702">
    <property type="entry name" value="MafI2-like"/>
</dbReference>
<dbReference type="Pfam" id="PF26541">
    <property type="entry name" value="MafI2"/>
    <property type="match status" value="1"/>
</dbReference>
<dbReference type="Proteomes" id="UP000076077">
    <property type="component" value="Chromosome"/>
</dbReference>
<organism evidence="1 2">
    <name type="scientific">Microbulbifer thermotolerans</name>
    <dbReference type="NCBI Taxonomy" id="252514"/>
    <lineage>
        <taxon>Bacteria</taxon>
        <taxon>Pseudomonadati</taxon>
        <taxon>Pseudomonadota</taxon>
        <taxon>Gammaproteobacteria</taxon>
        <taxon>Cellvibrionales</taxon>
        <taxon>Microbulbiferaceae</taxon>
        <taxon>Microbulbifer</taxon>
    </lineage>
</organism>
<dbReference type="STRING" id="252514.A3224_10910"/>